<dbReference type="InterPro" id="IPR053134">
    <property type="entry name" value="RNA-dir_DNA_polymerase"/>
</dbReference>
<feature type="domain" description="Reverse transcriptase" evidence="2">
    <location>
        <begin position="92"/>
        <end position="180"/>
    </location>
</feature>
<evidence type="ECO:0000256" key="1">
    <source>
        <dbReference type="SAM" id="MobiDB-lite"/>
    </source>
</evidence>
<dbReference type="InterPro" id="IPR000477">
    <property type="entry name" value="RT_dom"/>
</dbReference>
<feature type="region of interest" description="Disordered" evidence="1">
    <location>
        <begin position="61"/>
        <end position="91"/>
    </location>
</feature>
<organism evidence="3">
    <name type="scientific">Nicotiana tabacum</name>
    <name type="common">Common tobacco</name>
    <dbReference type="NCBI Taxonomy" id="4097"/>
    <lineage>
        <taxon>Eukaryota</taxon>
        <taxon>Viridiplantae</taxon>
        <taxon>Streptophyta</taxon>
        <taxon>Embryophyta</taxon>
        <taxon>Tracheophyta</taxon>
        <taxon>Spermatophyta</taxon>
        <taxon>Magnoliopsida</taxon>
        <taxon>eudicotyledons</taxon>
        <taxon>Gunneridae</taxon>
        <taxon>Pentapetalae</taxon>
        <taxon>asterids</taxon>
        <taxon>lamiids</taxon>
        <taxon>Solanales</taxon>
        <taxon>Solanaceae</taxon>
        <taxon>Nicotianoideae</taxon>
        <taxon>Nicotianeae</taxon>
        <taxon>Nicotiana</taxon>
    </lineage>
</organism>
<dbReference type="KEGG" id="nta:107800545"/>
<dbReference type="Gene3D" id="3.30.70.270">
    <property type="match status" value="1"/>
</dbReference>
<proteinExistence type="predicted"/>
<dbReference type="InterPro" id="IPR043502">
    <property type="entry name" value="DNA/RNA_pol_sf"/>
</dbReference>
<dbReference type="SUPFAM" id="SSF56672">
    <property type="entry name" value="DNA/RNA polymerases"/>
    <property type="match status" value="1"/>
</dbReference>
<name>A0A1S4ARU7_TOBAC</name>
<dbReference type="PaxDb" id="4097-A0A1S4ARU7"/>
<feature type="region of interest" description="Disordered" evidence="1">
    <location>
        <begin position="1"/>
        <end position="49"/>
    </location>
</feature>
<feature type="compositionally biased region" description="Polar residues" evidence="1">
    <location>
        <begin position="82"/>
        <end position="91"/>
    </location>
</feature>
<dbReference type="PANTHER" id="PTHR24559">
    <property type="entry name" value="TRANSPOSON TY3-I GAG-POL POLYPROTEIN"/>
    <property type="match status" value="1"/>
</dbReference>
<dbReference type="PANTHER" id="PTHR24559:SF444">
    <property type="entry name" value="REVERSE TRANSCRIPTASE DOMAIN-CONTAINING PROTEIN"/>
    <property type="match status" value="1"/>
</dbReference>
<dbReference type="STRING" id="4097.A0A1S4ARU7"/>
<protein>
    <recommendedName>
        <fullName evidence="2">Reverse transcriptase domain-containing protein</fullName>
    </recommendedName>
</protein>
<accession>A0A1S4ARU7</accession>
<evidence type="ECO:0000313" key="3">
    <source>
        <dbReference type="RefSeq" id="XP_016479223.1"/>
    </source>
</evidence>
<evidence type="ECO:0000259" key="2">
    <source>
        <dbReference type="Pfam" id="PF00078"/>
    </source>
</evidence>
<dbReference type="Pfam" id="PF00078">
    <property type="entry name" value="RVT_1"/>
    <property type="match status" value="1"/>
</dbReference>
<dbReference type="InterPro" id="IPR043128">
    <property type="entry name" value="Rev_trsase/Diguanyl_cyclase"/>
</dbReference>
<sequence length="182" mass="20183">MGEKRHRHSGGFNSAPYGGRGQFMRGQSSRPTYLAPPPSRGTPMRPYFSAISESSYRSPAIQGSSIGYSGLQGQTQGQSSSTPKETPTIDSVSMEREFSDVFPSDIPGMPLDHDIDFSIYLAPVKSFGLTNTPTTFMDFMNQVLQTYLDSIVIVFNDEILINSRSVEEHEQHLRVVLQTLPE</sequence>
<feature type="compositionally biased region" description="Low complexity" evidence="1">
    <location>
        <begin position="67"/>
        <end position="81"/>
    </location>
</feature>
<dbReference type="OrthoDB" id="1686402at2759"/>
<reference evidence="3" key="1">
    <citation type="submission" date="2025-08" db="UniProtKB">
        <authorList>
            <consortium name="RefSeq"/>
        </authorList>
    </citation>
    <scope>IDENTIFICATION</scope>
</reference>
<gene>
    <name evidence="3" type="primary">LOC107800545</name>
</gene>
<dbReference type="AlphaFoldDB" id="A0A1S4ARU7"/>
<dbReference type="RefSeq" id="XP_016479223.1">
    <property type="nucleotide sequence ID" value="XM_016623737.1"/>
</dbReference>